<dbReference type="EnsemblPlants" id="OBART11G02080.1">
    <property type="protein sequence ID" value="OBART11G02080.1"/>
    <property type="gene ID" value="OBART11G02080"/>
</dbReference>
<dbReference type="AlphaFoldDB" id="A0A0D3HHV0"/>
<protein>
    <recommendedName>
        <fullName evidence="3">DNA2/NAM7 helicase helicase domain-containing protein</fullName>
    </recommendedName>
</protein>
<dbReference type="Proteomes" id="UP000026960">
    <property type="component" value="Chromosome 11"/>
</dbReference>
<keyword evidence="2" id="KW-1185">Reference proteome</keyword>
<name>A0A0D3HHV0_9ORYZ</name>
<accession>A0A0D3HHV0</accession>
<dbReference type="HOGENOM" id="CLU_175864_0_0_1"/>
<reference evidence="1" key="1">
    <citation type="journal article" date="2009" name="Rice">
        <title>De Novo Next Generation Sequencing of Plant Genomes.</title>
        <authorList>
            <person name="Rounsley S."/>
            <person name="Marri P.R."/>
            <person name="Yu Y."/>
            <person name="He R."/>
            <person name="Sisneros N."/>
            <person name="Goicoechea J.L."/>
            <person name="Lee S.J."/>
            <person name="Angelova A."/>
            <person name="Kudrna D."/>
            <person name="Luo M."/>
            <person name="Affourtit J."/>
            <person name="Desany B."/>
            <person name="Knight J."/>
            <person name="Niazi F."/>
            <person name="Egholm M."/>
            <person name="Wing R.A."/>
        </authorList>
    </citation>
    <scope>NUCLEOTIDE SEQUENCE [LARGE SCALE GENOMIC DNA]</scope>
    <source>
        <strain evidence="1">cv. IRGC 105608</strain>
    </source>
</reference>
<dbReference type="PaxDb" id="65489-OBART11G02080.1"/>
<evidence type="ECO:0000313" key="1">
    <source>
        <dbReference type="EnsemblPlants" id="OBART11G02080.1"/>
    </source>
</evidence>
<sequence length="130" mass="14519">MESIVSSLSCKHIEHNIKLIKGPQDSGKTKLILAILASIGHTLCCVVYAPSASDIVGILNETKNLNMSHDQYKQFSEKAIVFERTCDLGADFGHMKTLDDSSGNYAIAEKSWYQLFLLEIKATNNQVRKW</sequence>
<evidence type="ECO:0008006" key="3">
    <source>
        <dbReference type="Google" id="ProtNLM"/>
    </source>
</evidence>
<organism evidence="1">
    <name type="scientific">Oryza barthii</name>
    <dbReference type="NCBI Taxonomy" id="65489"/>
    <lineage>
        <taxon>Eukaryota</taxon>
        <taxon>Viridiplantae</taxon>
        <taxon>Streptophyta</taxon>
        <taxon>Embryophyta</taxon>
        <taxon>Tracheophyta</taxon>
        <taxon>Spermatophyta</taxon>
        <taxon>Magnoliopsida</taxon>
        <taxon>Liliopsida</taxon>
        <taxon>Poales</taxon>
        <taxon>Poaceae</taxon>
        <taxon>BOP clade</taxon>
        <taxon>Oryzoideae</taxon>
        <taxon>Oryzeae</taxon>
        <taxon>Oryzinae</taxon>
        <taxon>Oryza</taxon>
    </lineage>
</organism>
<dbReference type="STRING" id="65489.A0A0D3HHV0"/>
<proteinExistence type="predicted"/>
<reference evidence="1" key="2">
    <citation type="submission" date="2015-03" db="UniProtKB">
        <authorList>
            <consortium name="EnsemblPlants"/>
        </authorList>
    </citation>
    <scope>IDENTIFICATION</scope>
</reference>
<dbReference type="Gramene" id="OBART11G02080.1">
    <property type="protein sequence ID" value="OBART11G02080.1"/>
    <property type="gene ID" value="OBART11G02080"/>
</dbReference>
<evidence type="ECO:0000313" key="2">
    <source>
        <dbReference type="Proteomes" id="UP000026960"/>
    </source>
</evidence>